<keyword evidence="3" id="KW-1185">Reference proteome</keyword>
<evidence type="ECO:0000313" key="3">
    <source>
        <dbReference type="Proteomes" id="UP000287969"/>
    </source>
</evidence>
<protein>
    <submittedName>
        <fullName evidence="2">Uncharacterized protein</fullName>
    </submittedName>
</protein>
<accession>A0A410QGF1</accession>
<evidence type="ECO:0000313" key="2">
    <source>
        <dbReference type="EMBL" id="QAT63090.1"/>
    </source>
</evidence>
<keyword evidence="1" id="KW-1133">Transmembrane helix</keyword>
<keyword evidence="1" id="KW-0472">Membrane</keyword>
<proteinExistence type="predicted"/>
<dbReference type="RefSeq" id="WP_114218670.1">
    <property type="nucleotide sequence ID" value="NZ_CP035282.1"/>
</dbReference>
<reference evidence="3" key="1">
    <citation type="submission" date="2019-01" db="EMBL/GenBank/DDBJ databases">
        <title>Draft genomes of a novel of Sporanaerobacter strains.</title>
        <authorList>
            <person name="Ma S."/>
        </authorList>
    </citation>
    <scope>NUCLEOTIDE SEQUENCE [LARGE SCALE GENOMIC DNA]</scope>
    <source>
        <strain evidence="3">NJN-17</strain>
    </source>
</reference>
<dbReference type="KEGG" id="spoa:EQM13_16705"/>
<feature type="transmembrane region" description="Helical" evidence="1">
    <location>
        <begin position="15"/>
        <end position="36"/>
    </location>
</feature>
<gene>
    <name evidence="2" type="ORF">EQM13_16705</name>
</gene>
<keyword evidence="1" id="KW-0812">Transmembrane</keyword>
<dbReference type="EMBL" id="CP035282">
    <property type="protein sequence ID" value="QAT63090.1"/>
    <property type="molecule type" value="Genomic_DNA"/>
</dbReference>
<feature type="transmembrane region" description="Helical" evidence="1">
    <location>
        <begin position="48"/>
        <end position="67"/>
    </location>
</feature>
<dbReference type="Proteomes" id="UP000287969">
    <property type="component" value="Chromosome"/>
</dbReference>
<organism evidence="2 3">
    <name type="scientific">Acidilutibacter cellobiosedens</name>
    <dbReference type="NCBI Taxonomy" id="2507161"/>
    <lineage>
        <taxon>Bacteria</taxon>
        <taxon>Bacillati</taxon>
        <taxon>Bacillota</taxon>
        <taxon>Tissierellia</taxon>
        <taxon>Tissierellales</taxon>
        <taxon>Acidilutibacteraceae</taxon>
        <taxon>Acidilutibacter</taxon>
    </lineage>
</organism>
<feature type="transmembrane region" description="Helical" evidence="1">
    <location>
        <begin position="202"/>
        <end position="220"/>
    </location>
</feature>
<evidence type="ECO:0000256" key="1">
    <source>
        <dbReference type="SAM" id="Phobius"/>
    </source>
</evidence>
<dbReference type="OrthoDB" id="1950876at2"/>
<sequence length="230" mass="27017">MNNFLEMSKKNRELIFSYVLINTIVLLGCFFMIILTDNSYEEDLTGKMYLYYSIFQLILNSILITLWEWEKKGFFHIAMFTLSSFPHTILLLSVNNMSGLYGLFPLIIQYIWAMVIISIKNMMMYKGKSDFHIQLILKIFICTVIIFSLIFFYYYYEYRNLVIVSIFDRRIPLIFFLNPVMTSAGTAASQLGQPNYLGHKPLGIFCIFWILISLGISILIKHGRPCYEKK</sequence>
<feature type="transmembrane region" description="Helical" evidence="1">
    <location>
        <begin position="74"/>
        <end position="94"/>
    </location>
</feature>
<dbReference type="AlphaFoldDB" id="A0A410QGF1"/>
<name>A0A410QGF1_9FIRM</name>
<feature type="transmembrane region" description="Helical" evidence="1">
    <location>
        <begin position="100"/>
        <end position="123"/>
    </location>
</feature>
<feature type="transmembrane region" description="Helical" evidence="1">
    <location>
        <begin position="135"/>
        <end position="156"/>
    </location>
</feature>